<dbReference type="InterPro" id="IPR000408">
    <property type="entry name" value="Reg_chr_condens"/>
</dbReference>
<dbReference type="OrthoDB" id="9796385at2"/>
<dbReference type="PANTHER" id="PTHR45982:SF1">
    <property type="entry name" value="REGULATOR OF CHROMOSOME CONDENSATION"/>
    <property type="match status" value="1"/>
</dbReference>
<organism evidence="3 4">
    <name type="scientific">Actinophytocola oryzae</name>
    <dbReference type="NCBI Taxonomy" id="502181"/>
    <lineage>
        <taxon>Bacteria</taxon>
        <taxon>Bacillati</taxon>
        <taxon>Actinomycetota</taxon>
        <taxon>Actinomycetes</taxon>
        <taxon>Pseudonocardiales</taxon>
        <taxon>Pseudonocardiaceae</taxon>
    </lineage>
</organism>
<dbReference type="PRINTS" id="PR00633">
    <property type="entry name" value="RCCNDNSATION"/>
</dbReference>
<dbReference type="AlphaFoldDB" id="A0A4R7VXN2"/>
<evidence type="ECO:0000313" key="3">
    <source>
        <dbReference type="EMBL" id="TDV54906.1"/>
    </source>
</evidence>
<feature type="signal peptide" evidence="2">
    <location>
        <begin position="1"/>
        <end position="20"/>
    </location>
</feature>
<keyword evidence="2" id="KW-0732">Signal</keyword>
<evidence type="ECO:0000313" key="4">
    <source>
        <dbReference type="Proteomes" id="UP000294927"/>
    </source>
</evidence>
<dbReference type="PROSITE" id="PS50012">
    <property type="entry name" value="RCC1_3"/>
    <property type="match status" value="6"/>
</dbReference>
<gene>
    <name evidence="3" type="ORF">CLV71_103147</name>
</gene>
<dbReference type="Proteomes" id="UP000294927">
    <property type="component" value="Unassembled WGS sequence"/>
</dbReference>
<dbReference type="Pfam" id="PF00415">
    <property type="entry name" value="RCC1"/>
    <property type="match status" value="6"/>
</dbReference>
<feature type="compositionally biased region" description="Polar residues" evidence="1">
    <location>
        <begin position="29"/>
        <end position="40"/>
    </location>
</feature>
<keyword evidence="4" id="KW-1185">Reference proteome</keyword>
<dbReference type="InterPro" id="IPR009091">
    <property type="entry name" value="RCC1/BLIP-II"/>
</dbReference>
<dbReference type="GO" id="GO:0005085">
    <property type="term" value="F:guanyl-nucleotide exchange factor activity"/>
    <property type="evidence" value="ECO:0007669"/>
    <property type="project" value="TreeGrafter"/>
</dbReference>
<reference evidence="3 4" key="1">
    <citation type="submission" date="2019-03" db="EMBL/GenBank/DDBJ databases">
        <title>Genomic Encyclopedia of Archaeal and Bacterial Type Strains, Phase II (KMG-II): from individual species to whole genera.</title>
        <authorList>
            <person name="Goeker M."/>
        </authorList>
    </citation>
    <scope>NUCLEOTIDE SEQUENCE [LARGE SCALE GENOMIC DNA]</scope>
    <source>
        <strain evidence="3 4">DSM 45499</strain>
    </source>
</reference>
<proteinExistence type="predicted"/>
<dbReference type="SUPFAM" id="SSF50985">
    <property type="entry name" value="RCC1/BLIP-II"/>
    <property type="match status" value="1"/>
</dbReference>
<comment type="caution">
    <text evidence="3">The sequence shown here is derived from an EMBL/GenBank/DDBJ whole genome shotgun (WGS) entry which is preliminary data.</text>
</comment>
<dbReference type="RefSeq" id="WP_133902037.1">
    <property type="nucleotide sequence ID" value="NZ_SOCP01000003.1"/>
</dbReference>
<evidence type="ECO:0000256" key="2">
    <source>
        <dbReference type="SAM" id="SignalP"/>
    </source>
</evidence>
<dbReference type="PANTHER" id="PTHR45982">
    <property type="entry name" value="REGULATOR OF CHROMOSOME CONDENSATION"/>
    <property type="match status" value="1"/>
</dbReference>
<dbReference type="InterPro" id="IPR051553">
    <property type="entry name" value="Ran_GTPase-activating"/>
</dbReference>
<accession>A0A4R7VXN2</accession>
<feature type="compositionally biased region" description="Low complexity" evidence="1">
    <location>
        <begin position="47"/>
        <end position="61"/>
    </location>
</feature>
<dbReference type="EMBL" id="SOCP01000003">
    <property type="protein sequence ID" value="TDV54906.1"/>
    <property type="molecule type" value="Genomic_DNA"/>
</dbReference>
<sequence length="770" mass="76845">MRRALPAVVSSLLTAGFLFAGPPALQAQEDPTPSTYTSVSPARVLDTRNGTGTGTTTPVGPGATITLDLAGNVPEAATAVVLNVTGVAPTVGTFVTVYPTGIGRPTTSNLNLSPGDTRPIQVTVALGANRSVNLFNNAGSTHLLADLAGYYAPGTGAKFTALSPNRVLDTRSTGGPLGPRATRVLDLTNRIPTSATAVTFNLTGTGPTATTFVSAFPTGGSVPNASSLNLPAGDTRANLVTVAVGADRKVSLFNNAGDVQLIADLTGFYTPEFGASFVPINPARVLDTRNGTGVDGRTLPVTTREIISVDLTNAVPLTATGAIINITGVSASASTFVTAWPQFENQPAASTLNLGAGQTVPNAAVVSFSRMRGLNLFNNAGDVHLIADLAGVFAVSEQDCTTGCVYAWGDNFAHKLGTGETVTDSGTPTQVAGLSGVRAVDGGGYRNGYALKTDGTVRAWGSNDDGQLGNGWTSDGTGGGSAVPVPVTGLTGVSAIAAGGATAFALKTDGTVWSWGAGVQGILGNGGTTDVSVPVRVSGLTNVVSIANTGTAGYAVRADGTVWAWGSNAAGALGQPSSVAFTTTPVQVAGLDSATSVAGGGNGGYAVRADGTVWAWGVNTEGQLGNGSSVLQSATPVRVGDLTGVTSVAGGRYNGYATRADGTVWAWGAGSDGALGSGVDCSQTDFPCASGVPVQVAKLADVTAVASFEYGGLVLRADNTISGWGFNGSQTLANDSAYWSAPQPVPANGLSGVSAVGAGEYSAYAVVPSP</sequence>
<feature type="chain" id="PRO_5038862551" evidence="2">
    <location>
        <begin position="21"/>
        <end position="770"/>
    </location>
</feature>
<evidence type="ECO:0000256" key="1">
    <source>
        <dbReference type="SAM" id="MobiDB-lite"/>
    </source>
</evidence>
<feature type="region of interest" description="Disordered" evidence="1">
    <location>
        <begin position="23"/>
        <end position="61"/>
    </location>
</feature>
<dbReference type="Gene3D" id="2.130.10.30">
    <property type="entry name" value="Regulator of chromosome condensation 1/beta-lactamase-inhibitor protein II"/>
    <property type="match status" value="2"/>
</dbReference>
<dbReference type="GO" id="GO:0005737">
    <property type="term" value="C:cytoplasm"/>
    <property type="evidence" value="ECO:0007669"/>
    <property type="project" value="TreeGrafter"/>
</dbReference>
<protein>
    <submittedName>
        <fullName evidence="3">Alpha-tubulin suppressor-like RCC1 family protein</fullName>
    </submittedName>
</protein>
<name>A0A4R7VXN2_9PSEU</name>